<comment type="subcellular location">
    <subcellularLocation>
        <location evidence="1 6">Bacterial flagellum basal body</location>
    </subcellularLocation>
</comment>
<keyword evidence="8" id="KW-0969">Cilium</keyword>
<dbReference type="InterPro" id="IPR006300">
    <property type="entry name" value="FlgB"/>
</dbReference>
<dbReference type="Proteomes" id="UP000519004">
    <property type="component" value="Unassembled WGS sequence"/>
</dbReference>
<dbReference type="PANTHER" id="PTHR30435:SF12">
    <property type="entry name" value="FLAGELLAR BASAL BODY ROD PROTEIN FLGB"/>
    <property type="match status" value="1"/>
</dbReference>
<dbReference type="PROSITE" id="PS00588">
    <property type="entry name" value="FLAGELLA_BB_ROD"/>
    <property type="match status" value="1"/>
</dbReference>
<dbReference type="NCBIfam" id="TIGR01396">
    <property type="entry name" value="FlgB"/>
    <property type="match status" value="1"/>
</dbReference>
<evidence type="ECO:0000313" key="9">
    <source>
        <dbReference type="Proteomes" id="UP000519004"/>
    </source>
</evidence>
<evidence type="ECO:0000256" key="3">
    <source>
        <dbReference type="ARBA" id="ARBA00014376"/>
    </source>
</evidence>
<dbReference type="GO" id="GO:0071978">
    <property type="term" value="P:bacterial-type flagellum-dependent swarming motility"/>
    <property type="evidence" value="ECO:0007669"/>
    <property type="project" value="TreeGrafter"/>
</dbReference>
<evidence type="ECO:0000256" key="5">
    <source>
        <dbReference type="ARBA" id="ARBA00024934"/>
    </source>
</evidence>
<evidence type="ECO:0000313" key="8">
    <source>
        <dbReference type="EMBL" id="MBB5016473.1"/>
    </source>
</evidence>
<name>A0A7W8DFI6_9GAMM</name>
<dbReference type="Pfam" id="PF00460">
    <property type="entry name" value="Flg_bb_rod"/>
    <property type="match status" value="1"/>
</dbReference>
<dbReference type="InterPro" id="IPR019776">
    <property type="entry name" value="Flagellar_basal_body_rod_CS"/>
</dbReference>
<accession>A0A7W8DFI6</accession>
<evidence type="ECO:0000259" key="7">
    <source>
        <dbReference type="Pfam" id="PF00460"/>
    </source>
</evidence>
<organism evidence="8 9">
    <name type="scientific">Rehaibacterium terrae</name>
    <dbReference type="NCBI Taxonomy" id="1341696"/>
    <lineage>
        <taxon>Bacteria</taxon>
        <taxon>Pseudomonadati</taxon>
        <taxon>Pseudomonadota</taxon>
        <taxon>Gammaproteobacteria</taxon>
        <taxon>Lysobacterales</taxon>
        <taxon>Lysobacteraceae</taxon>
        <taxon>Rehaibacterium</taxon>
    </lineage>
</organism>
<keyword evidence="4 6" id="KW-0975">Bacterial flagellum</keyword>
<evidence type="ECO:0000256" key="6">
    <source>
        <dbReference type="PIRNR" id="PIRNR002889"/>
    </source>
</evidence>
<protein>
    <recommendedName>
        <fullName evidence="3 6">Flagellar basal body rod protein FlgB</fullName>
    </recommendedName>
</protein>
<comment type="caution">
    <text evidence="8">The sequence shown here is derived from an EMBL/GenBank/DDBJ whole genome shotgun (WGS) entry which is preliminary data.</text>
</comment>
<dbReference type="AlphaFoldDB" id="A0A7W8DFI6"/>
<dbReference type="PANTHER" id="PTHR30435">
    <property type="entry name" value="FLAGELLAR PROTEIN"/>
    <property type="match status" value="1"/>
</dbReference>
<keyword evidence="9" id="KW-1185">Reference proteome</keyword>
<feature type="domain" description="Flagellar basal body rod protein N-terminal" evidence="7">
    <location>
        <begin position="11"/>
        <end position="39"/>
    </location>
</feature>
<sequence>MSDAAKTLFGVHAAALGLRAERLNLISANLANADTPGYKAQDLDFASALRAATGQGGPLTLKVTAKAHVGGAPAASASARVFRTPSQPSLDGNTVDAQMEHAAFARAALEYRASLSFFDSRVRSLLTAITGQ</sequence>
<gene>
    <name evidence="8" type="ORF">HNQ58_002388</name>
</gene>
<comment type="function">
    <text evidence="5 6">Structural component of flagellum, the bacterial motility apparatus. Part of the rod structure of flagellar basal body.</text>
</comment>
<reference evidence="8 9" key="1">
    <citation type="submission" date="2020-08" db="EMBL/GenBank/DDBJ databases">
        <title>Genomic Encyclopedia of Type Strains, Phase IV (KMG-IV): sequencing the most valuable type-strain genomes for metagenomic binning, comparative biology and taxonomic classification.</title>
        <authorList>
            <person name="Goeker M."/>
        </authorList>
    </citation>
    <scope>NUCLEOTIDE SEQUENCE [LARGE SCALE GENOMIC DNA]</scope>
    <source>
        <strain evidence="8 9">DSM 25897</strain>
    </source>
</reference>
<dbReference type="GO" id="GO:0030694">
    <property type="term" value="C:bacterial-type flagellum basal body, rod"/>
    <property type="evidence" value="ECO:0007669"/>
    <property type="project" value="InterPro"/>
</dbReference>
<comment type="similarity">
    <text evidence="2 6">Belongs to the flagella basal body rod proteins family.</text>
</comment>
<evidence type="ECO:0000256" key="1">
    <source>
        <dbReference type="ARBA" id="ARBA00004117"/>
    </source>
</evidence>
<proteinExistence type="inferred from homology"/>
<keyword evidence="8" id="KW-0282">Flagellum</keyword>
<dbReference type="RefSeq" id="WP_183949138.1">
    <property type="nucleotide sequence ID" value="NZ_JACHHX010000020.1"/>
</dbReference>
<dbReference type="InterPro" id="IPR001444">
    <property type="entry name" value="Flag_bb_rod_N"/>
</dbReference>
<evidence type="ECO:0000256" key="2">
    <source>
        <dbReference type="ARBA" id="ARBA00009677"/>
    </source>
</evidence>
<evidence type="ECO:0000256" key="4">
    <source>
        <dbReference type="ARBA" id="ARBA00023143"/>
    </source>
</evidence>
<keyword evidence="8" id="KW-0966">Cell projection</keyword>
<comment type="subunit">
    <text evidence="6">The basal body constitutes a major portion of the flagellar organelle and consists of a number of rings mounted on a central rod.</text>
</comment>
<dbReference type="PIRSF" id="PIRSF002889">
    <property type="entry name" value="Rod_FlgB"/>
    <property type="match status" value="1"/>
</dbReference>
<dbReference type="EMBL" id="JACHHX010000020">
    <property type="protein sequence ID" value="MBB5016473.1"/>
    <property type="molecule type" value="Genomic_DNA"/>
</dbReference>